<dbReference type="PANTHER" id="PTHR47190">
    <property type="entry name" value="DEHYDROGENASE, PUTATIVE-RELATED"/>
    <property type="match status" value="1"/>
</dbReference>
<dbReference type="EMBL" id="JBFXLS010000029">
    <property type="protein sequence ID" value="KAL2826704.1"/>
    <property type="molecule type" value="Genomic_DNA"/>
</dbReference>
<keyword evidence="1" id="KW-0732">Signal</keyword>
<dbReference type="Proteomes" id="UP001610335">
    <property type="component" value="Unassembled WGS sequence"/>
</dbReference>
<accession>A0ABR4IG56</accession>
<dbReference type="Gene3D" id="2.60.40.1210">
    <property type="entry name" value="Cellobiose dehydrogenase, cytochrome domain"/>
    <property type="match status" value="1"/>
</dbReference>
<feature type="domain" description="Cellobiose dehydrogenase-like cytochrome" evidence="2">
    <location>
        <begin position="31"/>
        <end position="219"/>
    </location>
</feature>
<dbReference type="PANTHER" id="PTHR47190:SF2">
    <property type="entry name" value="CELLOBIOSE DEHYDROGENASE (AFU_ORTHOLOGUE AFUA_2G17620)"/>
    <property type="match status" value="1"/>
</dbReference>
<feature type="signal peptide" evidence="1">
    <location>
        <begin position="1"/>
        <end position="23"/>
    </location>
</feature>
<protein>
    <recommendedName>
        <fullName evidence="2">Cellobiose dehydrogenase-like cytochrome domain-containing protein</fullName>
    </recommendedName>
</protein>
<dbReference type="SUPFAM" id="SSF49344">
    <property type="entry name" value="CBD9-like"/>
    <property type="match status" value="1"/>
</dbReference>
<gene>
    <name evidence="3" type="ORF">BDW59DRAFT_145062</name>
</gene>
<proteinExistence type="predicted"/>
<evidence type="ECO:0000313" key="3">
    <source>
        <dbReference type="EMBL" id="KAL2826704.1"/>
    </source>
</evidence>
<reference evidence="3 4" key="1">
    <citation type="submission" date="2024-07" db="EMBL/GenBank/DDBJ databases">
        <title>Section-level genome sequencing and comparative genomics of Aspergillus sections Usti and Cavernicolus.</title>
        <authorList>
            <consortium name="Lawrence Berkeley National Laboratory"/>
            <person name="Nybo J.L."/>
            <person name="Vesth T.C."/>
            <person name="Theobald S."/>
            <person name="Frisvad J.C."/>
            <person name="Larsen T.O."/>
            <person name="Kjaerboelling I."/>
            <person name="Rothschild-Mancinelli K."/>
            <person name="Lyhne E.K."/>
            <person name="Kogle M.E."/>
            <person name="Barry K."/>
            <person name="Clum A."/>
            <person name="Na H."/>
            <person name="Ledsgaard L."/>
            <person name="Lin J."/>
            <person name="Lipzen A."/>
            <person name="Kuo A."/>
            <person name="Riley R."/>
            <person name="Mondo S."/>
            <person name="LaButti K."/>
            <person name="Haridas S."/>
            <person name="Pangalinan J."/>
            <person name="Salamov A.A."/>
            <person name="Simmons B.A."/>
            <person name="Magnuson J.K."/>
            <person name="Chen J."/>
            <person name="Drula E."/>
            <person name="Henrissat B."/>
            <person name="Wiebenga A."/>
            <person name="Lubbers R.J."/>
            <person name="Gomes A.C."/>
            <person name="Makela M.R."/>
            <person name="Stajich J."/>
            <person name="Grigoriev I.V."/>
            <person name="Mortensen U.H."/>
            <person name="De vries R.P."/>
            <person name="Baker S.E."/>
            <person name="Andersen M.R."/>
        </authorList>
    </citation>
    <scope>NUCLEOTIDE SEQUENCE [LARGE SCALE GENOMIC DNA]</scope>
    <source>
        <strain evidence="3 4">CBS 600.67</strain>
    </source>
</reference>
<feature type="chain" id="PRO_5045084516" description="Cellobiose dehydrogenase-like cytochrome domain-containing protein" evidence="1">
    <location>
        <begin position="24"/>
        <end position="233"/>
    </location>
</feature>
<dbReference type="InterPro" id="IPR053208">
    <property type="entry name" value="GMC_Oxidoreductase_CD"/>
</dbReference>
<dbReference type="CDD" id="cd09630">
    <property type="entry name" value="CDH_like_cytochrome"/>
    <property type="match status" value="1"/>
</dbReference>
<name>A0ABR4IG56_9EURO</name>
<dbReference type="Pfam" id="PF16010">
    <property type="entry name" value="CDH-cyt"/>
    <property type="match status" value="1"/>
</dbReference>
<dbReference type="InterPro" id="IPR015920">
    <property type="entry name" value="Cellobiose_DH-like_cyt"/>
</dbReference>
<keyword evidence="4" id="KW-1185">Reference proteome</keyword>
<evidence type="ECO:0000259" key="2">
    <source>
        <dbReference type="Pfam" id="PF16010"/>
    </source>
</evidence>
<evidence type="ECO:0000256" key="1">
    <source>
        <dbReference type="SAM" id="SignalP"/>
    </source>
</evidence>
<organism evidence="3 4">
    <name type="scientific">Aspergillus cavernicola</name>
    <dbReference type="NCBI Taxonomy" id="176166"/>
    <lineage>
        <taxon>Eukaryota</taxon>
        <taxon>Fungi</taxon>
        <taxon>Dikarya</taxon>
        <taxon>Ascomycota</taxon>
        <taxon>Pezizomycotina</taxon>
        <taxon>Eurotiomycetes</taxon>
        <taxon>Eurotiomycetidae</taxon>
        <taxon>Eurotiales</taxon>
        <taxon>Aspergillaceae</taxon>
        <taxon>Aspergillus</taxon>
        <taxon>Aspergillus subgen. Nidulantes</taxon>
    </lineage>
</organism>
<comment type="caution">
    <text evidence="3">The sequence shown here is derived from an EMBL/GenBank/DDBJ whole genome shotgun (WGS) entry which is preliminary data.</text>
</comment>
<evidence type="ECO:0000313" key="4">
    <source>
        <dbReference type="Proteomes" id="UP001610335"/>
    </source>
</evidence>
<sequence length="233" mass="24926">MNRFMNGFIALLAVGSVIQPCLSQSNAPTLYTDPDTGIVFDTWTVAPTVTSGGLTFGMALPEDALTTDATEFIGYLSCSSFNNGTGGWCGLSLGGYMINRLLLMAYAQDDDVLTSFRFTSSYTMPSVYTGNATLTQISSTITDHEFTLLFRCEGCLAWDNDGVVGYTSTSAGALELGWAQAQESPANGACPDELSLMQHEANSVWDITLDENAVSAEYETWAELAINLVTGTC</sequence>